<gene>
    <name evidence="4" type="primary">Contig4977.g5320</name>
    <name evidence="4" type="ORF">STYLEM_15254</name>
</gene>
<dbReference type="PRINTS" id="PR00320">
    <property type="entry name" value="GPROTEINBRPT"/>
</dbReference>
<protein>
    <submittedName>
        <fullName evidence="4">Wd repeat-containing protein 17</fullName>
    </submittedName>
</protein>
<keyword evidence="2" id="KW-0677">Repeat</keyword>
<reference evidence="4 5" key="1">
    <citation type="submission" date="2014-06" db="EMBL/GenBank/DDBJ databases">
        <authorList>
            <person name="Swart Estienne"/>
        </authorList>
    </citation>
    <scope>NUCLEOTIDE SEQUENCE [LARGE SCALE GENOMIC DNA]</scope>
    <source>
        <strain evidence="4 5">130c</strain>
    </source>
</reference>
<dbReference type="PANTHER" id="PTHR44464:SF1">
    <property type="entry name" value="WD REPEAT-CONTAINING PROTEIN 17"/>
    <property type="match status" value="1"/>
</dbReference>
<feature type="repeat" description="WD" evidence="3">
    <location>
        <begin position="320"/>
        <end position="362"/>
    </location>
</feature>
<feature type="repeat" description="WD" evidence="3">
    <location>
        <begin position="504"/>
        <end position="546"/>
    </location>
</feature>
<keyword evidence="1 3" id="KW-0853">WD repeat</keyword>
<dbReference type="InParanoid" id="A0A078AZC2"/>
<evidence type="ECO:0000256" key="1">
    <source>
        <dbReference type="ARBA" id="ARBA00022574"/>
    </source>
</evidence>
<dbReference type="InterPro" id="IPR020472">
    <property type="entry name" value="WD40_PAC1"/>
</dbReference>
<dbReference type="EMBL" id="CCKQ01014405">
    <property type="protein sequence ID" value="CDW86163.1"/>
    <property type="molecule type" value="Genomic_DNA"/>
</dbReference>
<dbReference type="InterPro" id="IPR015943">
    <property type="entry name" value="WD40/YVTN_repeat-like_dom_sf"/>
</dbReference>
<evidence type="ECO:0000313" key="4">
    <source>
        <dbReference type="EMBL" id="CDW86163.1"/>
    </source>
</evidence>
<dbReference type="PANTHER" id="PTHR44464">
    <property type="entry name" value="WD REPEAT-CONTAINING PROTEIN 17"/>
    <property type="match status" value="1"/>
</dbReference>
<dbReference type="Gene3D" id="2.130.10.10">
    <property type="entry name" value="YVTN repeat-like/Quinoprotein amine dehydrogenase"/>
    <property type="match status" value="3"/>
</dbReference>
<dbReference type="Proteomes" id="UP000039865">
    <property type="component" value="Unassembled WGS sequence"/>
</dbReference>
<proteinExistence type="predicted"/>
<evidence type="ECO:0000313" key="5">
    <source>
        <dbReference type="Proteomes" id="UP000039865"/>
    </source>
</evidence>
<dbReference type="PROSITE" id="PS00678">
    <property type="entry name" value="WD_REPEATS_1"/>
    <property type="match status" value="1"/>
</dbReference>
<dbReference type="InterPro" id="IPR001680">
    <property type="entry name" value="WD40_rpt"/>
</dbReference>
<dbReference type="PROSITE" id="PS50294">
    <property type="entry name" value="WD_REPEATS_REGION"/>
    <property type="match status" value="3"/>
</dbReference>
<dbReference type="Pfam" id="PF00400">
    <property type="entry name" value="WD40"/>
    <property type="match status" value="4"/>
</dbReference>
<organism evidence="4 5">
    <name type="scientific">Stylonychia lemnae</name>
    <name type="common">Ciliate</name>
    <dbReference type="NCBI Taxonomy" id="5949"/>
    <lineage>
        <taxon>Eukaryota</taxon>
        <taxon>Sar</taxon>
        <taxon>Alveolata</taxon>
        <taxon>Ciliophora</taxon>
        <taxon>Intramacronucleata</taxon>
        <taxon>Spirotrichea</taxon>
        <taxon>Stichotrichia</taxon>
        <taxon>Sporadotrichida</taxon>
        <taxon>Oxytrichidae</taxon>
        <taxon>Stylonychinae</taxon>
        <taxon>Stylonychia</taxon>
    </lineage>
</organism>
<dbReference type="InterPro" id="IPR036322">
    <property type="entry name" value="WD40_repeat_dom_sf"/>
</dbReference>
<feature type="repeat" description="WD" evidence="3">
    <location>
        <begin position="547"/>
        <end position="589"/>
    </location>
</feature>
<dbReference type="OrthoDB" id="309454at2759"/>
<name>A0A078AZC2_STYLE</name>
<evidence type="ECO:0000256" key="2">
    <source>
        <dbReference type="ARBA" id="ARBA00022737"/>
    </source>
</evidence>
<dbReference type="SUPFAM" id="SSF50978">
    <property type="entry name" value="WD40 repeat-like"/>
    <property type="match status" value="1"/>
</dbReference>
<dbReference type="InterPro" id="IPR019775">
    <property type="entry name" value="WD40_repeat_CS"/>
</dbReference>
<dbReference type="SMART" id="SM00320">
    <property type="entry name" value="WD40"/>
    <property type="match status" value="12"/>
</dbReference>
<accession>A0A078AZC2</accession>
<keyword evidence="5" id="KW-1185">Reference proteome</keyword>
<dbReference type="SUPFAM" id="SSF50998">
    <property type="entry name" value="Quinoprotein alcohol dehydrogenase-like"/>
    <property type="match status" value="1"/>
</dbReference>
<dbReference type="CDD" id="cd00200">
    <property type="entry name" value="WD40"/>
    <property type="match status" value="1"/>
</dbReference>
<dbReference type="InterPro" id="IPR011047">
    <property type="entry name" value="Quinoprotein_ADH-like_sf"/>
</dbReference>
<dbReference type="OMA" id="GVFIWDI"/>
<sequence>MIKQIKISPSGIQIWKPQVLASSNTHFAFASTLAIYLYENKTFQLEKVFTHADQNISAIEIDPSSQQKYLAQATIDKKLIIWDIESENVKFNASFNSPIQRIEWNKSAHNSIMLLLQNGEIKLADLNNKAVTTIEVIKDEVPTCIKWNSKRDNVAAVGFKSGKISFVDVQTLQTLQMEFDETEINGDPESGVSDLAWDPNEDHLLVSFNDGSQAMIDFNGFIPASTILRFTYEKQSVGVNNICWRDDKSGDFITSTRKVGTLRLWNVASREPKQIIKVGSSGIHCMTKLKGDSKRMLIGFINGAVQVFNLEKRRIEFQSEAGHAETVFDLEFSPTDRNIFASCSYDGTVRIWDSNNVKLLQINDTLRNSPIQKEEKHIIYSISWHPTEQKIALAGSLGFVMIYDALKSKLLGYINPTSQKVPSFKVDWNPNDPNLLLVGSQSQNSFVVNCKDYKNLTIQQQIFYDSPVFGVCWSPNNKDEYAIGCGDGMVLICNTKQSQPLIKLPGHEKKVFNVVYNKQIPYILASGSDDLTIRIWNSQDGSTVKVLKGHTHNVRAIQFNPELPWLLVSGAWDATIKLWDVRSGNCIHTIVEHSADVYGITFHPQRPFVFVSSSRDTTLRFFAMDQLVTTIRNQMLMDAANTKFYDTPDKAFSTKGEYKLSSEESQRLIQQAQKGGFKNQIELLRSMYCFLNLNDGQEDIFNILDLLGDANFQTKRDSYELKVLHCAQLAQAMKEKADKLRKATGMSMYNTQYSKKEDRLQEAAKIYLRTGQFREYCETLFDLEEYDKALNFAPAVSIEYWQELAERKTEILSKQGHEDAAISAIISNQCDRAIEIFANNEDYEDGKLVKALQLTGVFSSVLDGVRSKDKSDKNSSQELLNIMTKLKTQPLYKIDPQLAAFVREQSQIFYYQGKPLLAAACYLSISDFKNAIEILVRNNEIYIAYYIAQNQYPEALSEVALLISEKAEKYFQTDICLQVLSKDVKDKRQVELFKRRLINSALMKDPSFGVQNEALAQKCQSQGDDISALENYLIANKIDLAAEISLKLMRKGFASTDINQINQMFEAAELIQTANITKISQEQVNYYNINLFRVKDQIIFYSAFTGFIKSIYFGFYDVMMTLVQQILDMSSKVQEKSANSFIQAIEQAITGRQQLKQQFSVKEQHKDSLTSIDVNFGADQTKKARYQALIEGFRQYQKNSKICLNFQIMLEGVLFDEPGIYLYQASGQNLQGNKHSAFSQSIIKVNFINNNIFRATNLHLRMERHQFHRRKHQNGLCAIDSHL</sequence>
<evidence type="ECO:0000256" key="3">
    <source>
        <dbReference type="PROSITE-ProRule" id="PRU00221"/>
    </source>
</evidence>
<dbReference type="PROSITE" id="PS50082">
    <property type="entry name" value="WD_REPEATS_2"/>
    <property type="match status" value="3"/>
</dbReference>